<feature type="region of interest" description="Disordered" evidence="7">
    <location>
        <begin position="856"/>
        <end position="879"/>
    </location>
</feature>
<evidence type="ECO:0000256" key="2">
    <source>
        <dbReference type="ARBA" id="ARBA00022527"/>
    </source>
</evidence>
<dbReference type="SUPFAM" id="SSF56112">
    <property type="entry name" value="Protein kinase-like (PK-like)"/>
    <property type="match status" value="1"/>
</dbReference>
<feature type="domain" description="Protein kinase" evidence="8">
    <location>
        <begin position="80"/>
        <end position="323"/>
    </location>
</feature>
<dbReference type="GO" id="GO:0005737">
    <property type="term" value="C:cytoplasm"/>
    <property type="evidence" value="ECO:0007669"/>
    <property type="project" value="UniProtKB-SubCell"/>
</dbReference>
<keyword evidence="3" id="KW-0808">Transferase</keyword>
<organism evidence="11 12">
    <name type="scientific">Daedalea quercina L-15889</name>
    <dbReference type="NCBI Taxonomy" id="1314783"/>
    <lineage>
        <taxon>Eukaryota</taxon>
        <taxon>Fungi</taxon>
        <taxon>Dikarya</taxon>
        <taxon>Basidiomycota</taxon>
        <taxon>Agaricomycotina</taxon>
        <taxon>Agaricomycetes</taxon>
        <taxon>Polyporales</taxon>
        <taxon>Fomitopsis</taxon>
    </lineage>
</organism>
<feature type="compositionally biased region" description="Low complexity" evidence="7">
    <location>
        <begin position="916"/>
        <end position="936"/>
    </location>
</feature>
<dbReference type="AlphaFoldDB" id="A0A165TPB3"/>
<comment type="subcellular location">
    <subcellularLocation>
        <location evidence="1">Cytoplasm</location>
    </subcellularLocation>
</comment>
<dbReference type="InterPro" id="IPR011009">
    <property type="entry name" value="Kinase-like_dom_sf"/>
</dbReference>
<evidence type="ECO:0000313" key="11">
    <source>
        <dbReference type="EMBL" id="KZT73741.1"/>
    </source>
</evidence>
<proteinExistence type="predicted"/>
<feature type="domain" description="Cryptic POLO box 1 (CPB1)" evidence="9">
    <location>
        <begin position="568"/>
        <end position="676"/>
    </location>
</feature>
<feature type="compositionally biased region" description="Polar residues" evidence="7">
    <location>
        <begin position="444"/>
        <end position="463"/>
    </location>
</feature>
<feature type="region of interest" description="Disordered" evidence="7">
    <location>
        <begin position="325"/>
        <end position="378"/>
    </location>
</feature>
<dbReference type="PANTHER" id="PTHR24345">
    <property type="entry name" value="SERINE/THREONINE-PROTEIN KINASE PLK"/>
    <property type="match status" value="1"/>
</dbReference>
<evidence type="ECO:0000256" key="1">
    <source>
        <dbReference type="ARBA" id="ARBA00004496"/>
    </source>
</evidence>
<sequence length="1049" mass="112566">MGLDHFPAFSATPSESPPPSTVTVTVSQFDSVSSSIAPTLKGAIRLHPPTPTFTVFSTAELTDFTTTLNASNFYRQFQNYTVNEEIARGATSVVYRAICKRGRLRNRQVALKKVPISSSACEDTRTTTISLHQALHHPSIVSLFSEFATPSDSYQVLELCPRGSLSSLLHSRRPSVLSEDELRGILKSVVDALAYLRKQRILHGDINPDNVLLTDDLRAKLSGFSHAFQLSTVTSTISDFHQTNAYFAPEIVSQIPYTFSADVWSLGCLMSRCLTGSVSREPSSTGNSPHTLSPDAEDLMSQMLQTDPDHRITLDHIVAHPFFKPAVKQNPPAPASLNPRPPLDSEKENVSTPRPTRPSKYPALLSKGVPPSGRPLLDLQTTTMRTGKVLADARDRDLRRALSDEISGSATPSVLANRFASAPQSSTLAVKTLRVPSTQPATYSIPVTPTLTDDTASVSSQEEASCDGDALHALSSGKPEMNHPLLPRPYGPVPPALSKLPRQTRIESQSSQGQTAVASGAPSLGQASRAASAASALPESMPRQVLELPPLHAGRRAASAPRVAVPPQISPPEGMISTAYLSPQTHKVAHGQLVILPSKSLLVDFREGDRRRGKRGNEVLLISPGGATIQVYSAPHLSTPCCLAEPLATHALGSLPEVYSRAYDDARRLVNQLKQRVPKLVLHKPGCKCTLMANEPLGDIELTFGRGSSHERFKGGDSDTPDGTGPQMRVSLRRRRQTVEVARFIPSPSAQAQAEAGTGEWTRRVLPVTMDYLCVSDESLAALEPAERDGLDHLARFLRLCEALEGLERELGRSGTGTPVDGLGLHPGAAPAAANGSEDELGVVDMPEDVPVPQLEQRRHARPQASPAIEEIRDEDEGGTLATVATTASTRNFPSLELAPRPAKFSLSLASRSRATPSASRVLAGSGSGSGSALSGDIPVSPPASCIARSSDQMCSEGDSSGAEHLETRFIRSVGWCMRSASAGSQSYKIMFQDGATLQVDLPRAGEETVWYAEAPQGQLMRLSGASAARIIPKRMEAYSMFVEMFCVN</sequence>
<dbReference type="Gene3D" id="1.10.510.10">
    <property type="entry name" value="Transferase(Phosphotransferase) domain 1"/>
    <property type="match status" value="1"/>
</dbReference>
<dbReference type="Gene3D" id="3.30.1120.120">
    <property type="match status" value="1"/>
</dbReference>
<feature type="compositionally biased region" description="Pro residues" evidence="7">
    <location>
        <begin position="486"/>
        <end position="495"/>
    </location>
</feature>
<dbReference type="PROSITE" id="PS50011">
    <property type="entry name" value="PROTEIN_KINASE_DOM"/>
    <property type="match status" value="1"/>
</dbReference>
<keyword evidence="2" id="KW-0723">Serine/threonine-protein kinase</keyword>
<dbReference type="Pfam" id="PF00069">
    <property type="entry name" value="Pkinase"/>
    <property type="match status" value="1"/>
</dbReference>
<evidence type="ECO:0000256" key="5">
    <source>
        <dbReference type="ARBA" id="ARBA00022777"/>
    </source>
</evidence>
<feature type="region of interest" description="Disordered" evidence="7">
    <location>
        <begin position="1"/>
        <end position="21"/>
    </location>
</feature>
<dbReference type="InterPro" id="IPR046437">
    <property type="entry name" value="Ser_Thr-PK_POLO_box_1_sf"/>
</dbReference>
<dbReference type="PROSITE" id="PS51985">
    <property type="entry name" value="CPB2"/>
    <property type="match status" value="1"/>
</dbReference>
<feature type="domain" description="Cryptic POLO box 2 (CPB2)" evidence="10">
    <location>
        <begin position="677"/>
        <end position="835"/>
    </location>
</feature>
<dbReference type="GO" id="GO:0004674">
    <property type="term" value="F:protein serine/threonine kinase activity"/>
    <property type="evidence" value="ECO:0007669"/>
    <property type="project" value="UniProtKB-KW"/>
</dbReference>
<feature type="region of interest" description="Disordered" evidence="7">
    <location>
        <begin position="916"/>
        <end position="937"/>
    </location>
</feature>
<evidence type="ECO:0000259" key="8">
    <source>
        <dbReference type="PROSITE" id="PS50011"/>
    </source>
</evidence>
<dbReference type="InterPro" id="IPR033699">
    <property type="entry name" value="POLO_box_Plk4_1"/>
</dbReference>
<gene>
    <name evidence="11" type="ORF">DAEQUDRAFT_807948</name>
</gene>
<keyword evidence="12" id="KW-1185">Reference proteome</keyword>
<evidence type="ECO:0000256" key="7">
    <source>
        <dbReference type="SAM" id="MobiDB-lite"/>
    </source>
</evidence>
<dbReference type="PANTHER" id="PTHR24345:SF91">
    <property type="entry name" value="SERINE_THREONINE-PROTEIN KINASE PLK4"/>
    <property type="match status" value="1"/>
</dbReference>
<reference evidence="11 12" key="1">
    <citation type="journal article" date="2016" name="Mol. Biol. Evol.">
        <title>Comparative Genomics of Early-Diverging Mushroom-Forming Fungi Provides Insights into the Origins of Lignocellulose Decay Capabilities.</title>
        <authorList>
            <person name="Nagy L.G."/>
            <person name="Riley R."/>
            <person name="Tritt A."/>
            <person name="Adam C."/>
            <person name="Daum C."/>
            <person name="Floudas D."/>
            <person name="Sun H."/>
            <person name="Yadav J.S."/>
            <person name="Pangilinan J."/>
            <person name="Larsson K.H."/>
            <person name="Matsuura K."/>
            <person name="Barry K."/>
            <person name="Labutti K."/>
            <person name="Kuo R."/>
            <person name="Ohm R.A."/>
            <person name="Bhattacharya S.S."/>
            <person name="Shirouzu T."/>
            <person name="Yoshinaga Y."/>
            <person name="Martin F.M."/>
            <person name="Grigoriev I.V."/>
            <person name="Hibbett D.S."/>
        </authorList>
    </citation>
    <scope>NUCLEOTIDE SEQUENCE [LARGE SCALE GENOMIC DNA]</scope>
    <source>
        <strain evidence="11 12">L-15889</strain>
    </source>
</reference>
<feature type="region of interest" description="Disordered" evidence="7">
    <location>
        <begin position="710"/>
        <end position="729"/>
    </location>
</feature>
<feature type="compositionally biased region" description="Pro residues" evidence="7">
    <location>
        <begin position="331"/>
        <end position="342"/>
    </location>
</feature>
<keyword evidence="6" id="KW-0067">ATP-binding</keyword>
<evidence type="ECO:0000256" key="3">
    <source>
        <dbReference type="ARBA" id="ARBA00022679"/>
    </source>
</evidence>
<dbReference type="PROSITE" id="PS51984">
    <property type="entry name" value="CPB1"/>
    <property type="match status" value="1"/>
</dbReference>
<evidence type="ECO:0000259" key="9">
    <source>
        <dbReference type="PROSITE" id="PS51984"/>
    </source>
</evidence>
<dbReference type="InterPro" id="IPR000719">
    <property type="entry name" value="Prot_kinase_dom"/>
</dbReference>
<dbReference type="InterPro" id="IPR033698">
    <property type="entry name" value="POLO_box_Plk4_2"/>
</dbReference>
<feature type="region of interest" description="Disordered" evidence="7">
    <location>
        <begin position="444"/>
        <end position="524"/>
    </location>
</feature>
<protein>
    <submittedName>
        <fullName evidence="11">Uncharacterized protein</fullName>
    </submittedName>
</protein>
<dbReference type="Proteomes" id="UP000076727">
    <property type="component" value="Unassembled WGS sequence"/>
</dbReference>
<evidence type="ECO:0000256" key="4">
    <source>
        <dbReference type="ARBA" id="ARBA00022741"/>
    </source>
</evidence>
<dbReference type="GO" id="GO:0005634">
    <property type="term" value="C:nucleus"/>
    <property type="evidence" value="ECO:0007669"/>
    <property type="project" value="TreeGrafter"/>
</dbReference>
<evidence type="ECO:0000256" key="6">
    <source>
        <dbReference type="ARBA" id="ARBA00022840"/>
    </source>
</evidence>
<dbReference type="EMBL" id="KV429035">
    <property type="protein sequence ID" value="KZT73741.1"/>
    <property type="molecule type" value="Genomic_DNA"/>
</dbReference>
<dbReference type="CDD" id="cd00180">
    <property type="entry name" value="PKc"/>
    <property type="match status" value="1"/>
</dbReference>
<keyword evidence="4" id="KW-0547">Nucleotide-binding</keyword>
<dbReference type="OrthoDB" id="408964at2759"/>
<accession>A0A165TPB3</accession>
<keyword evidence="5" id="KW-0418">Kinase</keyword>
<dbReference type="STRING" id="1314783.A0A165TPB3"/>
<dbReference type="GO" id="GO:0005524">
    <property type="term" value="F:ATP binding"/>
    <property type="evidence" value="ECO:0007669"/>
    <property type="project" value="UniProtKB-KW"/>
</dbReference>
<evidence type="ECO:0000313" key="12">
    <source>
        <dbReference type="Proteomes" id="UP000076727"/>
    </source>
</evidence>
<name>A0A165TPB3_9APHY</name>
<evidence type="ECO:0000259" key="10">
    <source>
        <dbReference type="PROSITE" id="PS51985"/>
    </source>
</evidence>
<feature type="compositionally biased region" description="Polar residues" evidence="7">
    <location>
        <begin position="506"/>
        <end position="517"/>
    </location>
</feature>